<evidence type="ECO:0000313" key="5">
    <source>
        <dbReference type="Proteomes" id="UP001231915"/>
    </source>
</evidence>
<organism evidence="4 5">
    <name type="scientific">Pseudoalteromonas obscura</name>
    <dbReference type="NCBI Taxonomy" id="3048491"/>
    <lineage>
        <taxon>Bacteria</taxon>
        <taxon>Pseudomonadati</taxon>
        <taxon>Pseudomonadota</taxon>
        <taxon>Gammaproteobacteria</taxon>
        <taxon>Alteromonadales</taxon>
        <taxon>Pseudoalteromonadaceae</taxon>
        <taxon>Pseudoalteromonas</taxon>
    </lineage>
</organism>
<dbReference type="RefSeq" id="WP_284137630.1">
    <property type="nucleotide sequence ID" value="NZ_JASJUT010000005.1"/>
</dbReference>
<sequence>MKTCAFIILLLITGCSTHGAHFVDAKPMSNDLFTSSVLSKPNWHHGAKNCAFSQQAPHDVYQHDESTFIIRQNKCLTFEAPFIYVLAGKKSVLVVDTGALDQSSSYNLYQELEKLLGKKQLSSKQLFVLHSHGHSDHYQGDWSFSGQKNVTLVNPARQAVHTFFQFEDWPNGQKTIDLGDRQITVLPTPGHQEESISLYDDKNKWLLTGDTLYPGYIYIKDWASYKKSIDKLAKFAKKHEVKAILGAHIEMKNKPKLYYPIGSTFQPNEAPLDLNANHLYALNSVLKAQNTPKELIFDRFIIKPMNLFQRTLSDLIRLFST</sequence>
<gene>
    <name evidence="4" type="ORF">QNM18_14305</name>
</gene>
<dbReference type="Gene3D" id="3.60.15.10">
    <property type="entry name" value="Ribonuclease Z/Hydroxyacylglutathione hydrolase-like"/>
    <property type="match status" value="1"/>
</dbReference>
<name>A0ABT7EME7_9GAMM</name>
<evidence type="ECO:0000313" key="4">
    <source>
        <dbReference type="EMBL" id="MDK2596231.1"/>
    </source>
</evidence>
<keyword evidence="2" id="KW-0732">Signal</keyword>
<feature type="domain" description="Metallo-beta-lactamase" evidence="3">
    <location>
        <begin position="80"/>
        <end position="248"/>
    </location>
</feature>
<dbReference type="PANTHER" id="PTHR42951:SF4">
    <property type="entry name" value="ACYL-COENZYME A THIOESTERASE MBLAC2"/>
    <property type="match status" value="1"/>
</dbReference>
<reference evidence="4 5" key="1">
    <citation type="submission" date="2023-05" db="EMBL/GenBank/DDBJ databases">
        <title>Pseudoalteromonas ardens sp. nov., Pseudoalteromonas obscura sp. nov., and Pseudoalteromonas umbrosa sp. nov., isolated from the coral Montipora capitata.</title>
        <authorList>
            <person name="Thomas E.M."/>
            <person name="Smith E.M."/>
            <person name="Papke E."/>
            <person name="Shlafstein M.D."/>
            <person name="Oline D.K."/>
            <person name="Videau P."/>
            <person name="Saw J.H."/>
            <person name="Strangman W.K."/>
            <person name="Ushijima B."/>
        </authorList>
    </citation>
    <scope>NUCLEOTIDE SEQUENCE [LARGE SCALE GENOMIC DNA]</scope>
    <source>
        <strain evidence="4 5">P94</strain>
    </source>
</reference>
<dbReference type="EMBL" id="JASJUT010000005">
    <property type="protein sequence ID" value="MDK2596231.1"/>
    <property type="molecule type" value="Genomic_DNA"/>
</dbReference>
<accession>A0ABT7EME7</accession>
<evidence type="ECO:0000256" key="2">
    <source>
        <dbReference type="SAM" id="SignalP"/>
    </source>
</evidence>
<proteinExistence type="inferred from homology"/>
<dbReference type="PANTHER" id="PTHR42951">
    <property type="entry name" value="METALLO-BETA-LACTAMASE DOMAIN-CONTAINING"/>
    <property type="match status" value="1"/>
</dbReference>
<evidence type="ECO:0000259" key="3">
    <source>
        <dbReference type="SMART" id="SM00849"/>
    </source>
</evidence>
<comment type="similarity">
    <text evidence="1">Belongs to the metallo-beta-lactamase superfamily. Class-B beta-lactamase family.</text>
</comment>
<protein>
    <submittedName>
        <fullName evidence="4">MBL fold metallo-hydrolase</fullName>
    </submittedName>
</protein>
<dbReference type="Pfam" id="PF00753">
    <property type="entry name" value="Lactamase_B"/>
    <property type="match status" value="1"/>
</dbReference>
<feature type="signal peptide" evidence="2">
    <location>
        <begin position="1"/>
        <end position="20"/>
    </location>
</feature>
<dbReference type="InterPro" id="IPR050855">
    <property type="entry name" value="NDM-1-like"/>
</dbReference>
<dbReference type="PROSITE" id="PS51257">
    <property type="entry name" value="PROKAR_LIPOPROTEIN"/>
    <property type="match status" value="1"/>
</dbReference>
<dbReference type="SMART" id="SM00849">
    <property type="entry name" value="Lactamase_B"/>
    <property type="match status" value="1"/>
</dbReference>
<dbReference type="SUPFAM" id="SSF56281">
    <property type="entry name" value="Metallo-hydrolase/oxidoreductase"/>
    <property type="match status" value="1"/>
</dbReference>
<dbReference type="Proteomes" id="UP001231915">
    <property type="component" value="Unassembled WGS sequence"/>
</dbReference>
<keyword evidence="5" id="KW-1185">Reference proteome</keyword>
<dbReference type="InterPro" id="IPR036866">
    <property type="entry name" value="RibonucZ/Hydroxyglut_hydro"/>
</dbReference>
<comment type="caution">
    <text evidence="4">The sequence shown here is derived from an EMBL/GenBank/DDBJ whole genome shotgun (WGS) entry which is preliminary data.</text>
</comment>
<evidence type="ECO:0000256" key="1">
    <source>
        <dbReference type="ARBA" id="ARBA00005250"/>
    </source>
</evidence>
<dbReference type="InterPro" id="IPR001279">
    <property type="entry name" value="Metallo-B-lactamas"/>
</dbReference>
<feature type="chain" id="PRO_5046941798" evidence="2">
    <location>
        <begin position="21"/>
        <end position="321"/>
    </location>
</feature>